<reference evidence="1 2" key="1">
    <citation type="submission" date="2019-01" db="EMBL/GenBank/DDBJ databases">
        <title>Genome sequencing of strain DFW100M-13.</title>
        <authorList>
            <person name="Heo J."/>
            <person name="Kim S.-J."/>
            <person name="Kim J.-S."/>
            <person name="Hong S.-B."/>
            <person name="Kwon S.-W."/>
        </authorList>
    </citation>
    <scope>NUCLEOTIDE SEQUENCE [LARGE SCALE GENOMIC DNA]</scope>
    <source>
        <strain evidence="1 2">DFW100M-13</strain>
    </source>
</reference>
<protein>
    <recommendedName>
        <fullName evidence="3">PAS domain S-box protein</fullName>
    </recommendedName>
</protein>
<dbReference type="KEGG" id="mprt:ET475_10300"/>
<evidence type="ECO:0008006" key="3">
    <source>
        <dbReference type="Google" id="ProtNLM"/>
    </source>
</evidence>
<dbReference type="AlphaFoldDB" id="A0A4P6EDJ6"/>
<evidence type="ECO:0000313" key="1">
    <source>
        <dbReference type="EMBL" id="QAY60335.1"/>
    </source>
</evidence>
<dbReference type="EMBL" id="CP035494">
    <property type="protein sequence ID" value="QAY60335.1"/>
    <property type="molecule type" value="Genomic_DNA"/>
</dbReference>
<accession>A0A4P6EDJ6</accession>
<name>A0A4P6EDJ6_9MICO</name>
<evidence type="ECO:0000313" key="2">
    <source>
        <dbReference type="Proteomes" id="UP000293995"/>
    </source>
</evidence>
<dbReference type="OrthoDB" id="9786919at2"/>
<sequence>MAGFDGHFRELSTGWSELLGYSTDELTARWLAWTAIGVPEEQAYRAVARDLTLQHDARQAKADSEQRYAD</sequence>
<dbReference type="Proteomes" id="UP000293995">
    <property type="component" value="Chromosome"/>
</dbReference>
<gene>
    <name evidence="1" type="ORF">ET475_10300</name>
</gene>
<keyword evidence="2" id="KW-1185">Reference proteome</keyword>
<organism evidence="1 2">
    <name type="scientific">Microbacterium protaetiae</name>
    <dbReference type="NCBI Taxonomy" id="2509458"/>
    <lineage>
        <taxon>Bacteria</taxon>
        <taxon>Bacillati</taxon>
        <taxon>Actinomycetota</taxon>
        <taxon>Actinomycetes</taxon>
        <taxon>Micrococcales</taxon>
        <taxon>Microbacteriaceae</taxon>
        <taxon>Microbacterium</taxon>
    </lineage>
</organism>
<proteinExistence type="predicted"/>